<name>A0A934WMB2_9BURK</name>
<dbReference type="PROSITE" id="PS51257">
    <property type="entry name" value="PROKAR_LIPOPROTEIN"/>
    <property type="match status" value="1"/>
</dbReference>
<feature type="domain" description="ABC-type transport auxiliary lipoprotein component" evidence="1">
    <location>
        <begin position="31"/>
        <end position="200"/>
    </location>
</feature>
<gene>
    <name evidence="2" type="ORF">JJB11_07680</name>
</gene>
<comment type="caution">
    <text evidence="2">The sequence shown here is derived from an EMBL/GenBank/DDBJ whole genome shotgun (WGS) entry which is preliminary data.</text>
</comment>
<dbReference type="Pfam" id="PF03886">
    <property type="entry name" value="ABC_trans_aux"/>
    <property type="match status" value="1"/>
</dbReference>
<dbReference type="RefSeq" id="WP_201167963.1">
    <property type="nucleotide sequence ID" value="NZ_JAEPWM010000002.1"/>
</dbReference>
<protein>
    <submittedName>
        <fullName evidence="2">Membrane integrity-associated transporter subunit PqiC</fullName>
    </submittedName>
</protein>
<keyword evidence="3" id="KW-1185">Reference proteome</keyword>
<proteinExistence type="predicted"/>
<dbReference type="SUPFAM" id="SSF159594">
    <property type="entry name" value="XCC0632-like"/>
    <property type="match status" value="1"/>
</dbReference>
<dbReference type="Proteomes" id="UP000630528">
    <property type="component" value="Unassembled WGS sequence"/>
</dbReference>
<evidence type="ECO:0000259" key="1">
    <source>
        <dbReference type="Pfam" id="PF03886"/>
    </source>
</evidence>
<accession>A0A934WMB2</accession>
<organism evidence="2 3">
    <name type="scientific">Ramlibacter ginsenosidimutans</name>
    <dbReference type="NCBI Taxonomy" id="502333"/>
    <lineage>
        <taxon>Bacteria</taxon>
        <taxon>Pseudomonadati</taxon>
        <taxon>Pseudomonadota</taxon>
        <taxon>Betaproteobacteria</taxon>
        <taxon>Burkholderiales</taxon>
        <taxon>Comamonadaceae</taxon>
        <taxon>Ramlibacter</taxon>
    </lineage>
</organism>
<evidence type="ECO:0000313" key="3">
    <source>
        <dbReference type="Proteomes" id="UP000630528"/>
    </source>
</evidence>
<dbReference type="AlphaFoldDB" id="A0A934WMB2"/>
<evidence type="ECO:0000313" key="2">
    <source>
        <dbReference type="EMBL" id="MBK6005972.1"/>
    </source>
</evidence>
<dbReference type="EMBL" id="JAEPWM010000002">
    <property type="protein sequence ID" value="MBK6005972.1"/>
    <property type="molecule type" value="Genomic_DNA"/>
</dbReference>
<reference evidence="2" key="1">
    <citation type="journal article" date="2012" name="J. Microbiol. Biotechnol.">
        <title>Ramlibacter ginsenosidimutans sp. nov., with ginsenoside-converting activity.</title>
        <authorList>
            <person name="Wang L."/>
            <person name="An D.S."/>
            <person name="Kim S.G."/>
            <person name="Jin F.X."/>
            <person name="Kim S.C."/>
            <person name="Lee S.T."/>
            <person name="Im W.T."/>
        </authorList>
    </citation>
    <scope>NUCLEOTIDE SEQUENCE</scope>
    <source>
        <strain evidence="2">KACC 17527</strain>
    </source>
</reference>
<sequence>MRRRGLIALLPATLVACSALPKKPANQVMYDFGPTPAAGPDARGEHPALTLPDVEAEGLLETTALLYRLGYEDAFELRPYAYARWSAPPTRLVHQRLRDVLGRQRAVLDNSGAAALVRSSAQRPPLLRVHLDDLFQLFDAPDKSRGIARLSCTLLQANGGGDRLLGQRRFETERPAPTADAPGGVRALSAAVDAAAEDIARWLQQA</sequence>
<dbReference type="Gene3D" id="3.40.50.10610">
    <property type="entry name" value="ABC-type transport auxiliary lipoprotein component"/>
    <property type="match status" value="1"/>
</dbReference>
<reference evidence="2" key="2">
    <citation type="submission" date="2021-01" db="EMBL/GenBank/DDBJ databases">
        <authorList>
            <person name="Kang M."/>
        </authorList>
    </citation>
    <scope>NUCLEOTIDE SEQUENCE</scope>
    <source>
        <strain evidence="2">KACC 17527</strain>
    </source>
</reference>
<dbReference type="InterPro" id="IPR005586">
    <property type="entry name" value="ABC_trans_aux"/>
</dbReference>